<dbReference type="Gene3D" id="3.30.420.10">
    <property type="entry name" value="Ribonuclease H-like superfamily/Ribonuclease H"/>
    <property type="match status" value="1"/>
</dbReference>
<dbReference type="EMBL" id="CP015220">
    <property type="protein sequence ID" value="AMY21753.1"/>
    <property type="molecule type" value="Genomic_DNA"/>
</dbReference>
<protein>
    <recommendedName>
        <fullName evidence="1">Integrase catalytic domain-containing protein</fullName>
    </recommendedName>
</protein>
<organism evidence="2 3">
    <name type="scientific">Rhodococcoides fascians</name>
    <name type="common">Rhodococcus fascians</name>
    <dbReference type="NCBI Taxonomy" id="1828"/>
    <lineage>
        <taxon>Bacteria</taxon>
        <taxon>Bacillati</taxon>
        <taxon>Actinomycetota</taxon>
        <taxon>Actinomycetes</taxon>
        <taxon>Mycobacteriales</taxon>
        <taxon>Nocardiaceae</taxon>
        <taxon>Rhodococcoides</taxon>
    </lineage>
</organism>
<dbReference type="Proteomes" id="UP000076038">
    <property type="component" value="Chromosome"/>
</dbReference>
<dbReference type="Pfam" id="PF13683">
    <property type="entry name" value="rve_3"/>
    <property type="match status" value="1"/>
</dbReference>
<dbReference type="InterPro" id="IPR050900">
    <property type="entry name" value="Transposase_IS3/IS150/IS904"/>
</dbReference>
<evidence type="ECO:0000313" key="2">
    <source>
        <dbReference type="EMBL" id="AMY21753.1"/>
    </source>
</evidence>
<name>A0A143QEY9_RHOFA</name>
<reference evidence="2 3" key="1">
    <citation type="journal article" date="2016" name="Genome Announc.">
        <title>Complete Genome and Plasmid Sequences for Rhodococcus fascians D188 and Draft Sequences for Rhodococcus Isolates PBTS 1 and PBTS 2.</title>
        <authorList>
            <person name="Stamler R.A."/>
            <person name="Vereecke D."/>
            <person name="Zhang Y."/>
            <person name="Schilkey F."/>
            <person name="Devitt N."/>
            <person name="Randall J.J."/>
        </authorList>
    </citation>
    <scope>NUCLEOTIDE SEQUENCE [LARGE SCALE GENOMIC DNA]</scope>
    <source>
        <strain evidence="2 3">PBTS2</strain>
    </source>
</reference>
<keyword evidence="3" id="KW-1185">Reference proteome</keyword>
<reference evidence="3" key="2">
    <citation type="submission" date="2016-04" db="EMBL/GenBank/DDBJ databases">
        <title>Complete Genome and Plasmid Sequences for Rhodococcus fascians D188 and Draft Sequences for Rhodococcus spp. Isolates PBTS 1 and PBTS 2.</title>
        <authorList>
            <person name="Stamer R."/>
            <person name="Vereecke D."/>
            <person name="Zhang Y."/>
            <person name="Schilkey F."/>
            <person name="Devitt N."/>
            <person name="Randall J."/>
        </authorList>
    </citation>
    <scope>NUCLEOTIDE SEQUENCE [LARGE SCALE GENOMIC DNA]</scope>
    <source>
        <strain evidence="3">PBTS2</strain>
    </source>
</reference>
<proteinExistence type="predicted"/>
<gene>
    <name evidence="2" type="ORF">A3Q41_00429</name>
</gene>
<dbReference type="KEGG" id="rhs:A3Q41_00429"/>
<evidence type="ECO:0000313" key="3">
    <source>
        <dbReference type="Proteomes" id="UP000076038"/>
    </source>
</evidence>
<dbReference type="PATRIC" id="fig|1653479.3.peg.435"/>
<dbReference type="PANTHER" id="PTHR46889">
    <property type="entry name" value="TRANSPOSASE INSF FOR INSERTION SEQUENCE IS3B-RELATED"/>
    <property type="match status" value="1"/>
</dbReference>
<accession>A0A143QEY9</accession>
<dbReference type="SUPFAM" id="SSF53098">
    <property type="entry name" value="Ribonuclease H-like"/>
    <property type="match status" value="1"/>
</dbReference>
<dbReference type="InterPro" id="IPR012337">
    <property type="entry name" value="RNaseH-like_sf"/>
</dbReference>
<dbReference type="InterPro" id="IPR001584">
    <property type="entry name" value="Integrase_cat-core"/>
</dbReference>
<feature type="domain" description="Integrase catalytic" evidence="1">
    <location>
        <begin position="1"/>
        <end position="151"/>
    </location>
</feature>
<dbReference type="PANTHER" id="PTHR46889:SF4">
    <property type="entry name" value="TRANSPOSASE INSO FOR INSERTION SEQUENCE ELEMENT IS911B-RELATED"/>
    <property type="match status" value="1"/>
</dbReference>
<dbReference type="GO" id="GO:0015074">
    <property type="term" value="P:DNA integration"/>
    <property type="evidence" value="ECO:0007669"/>
    <property type="project" value="InterPro"/>
</dbReference>
<dbReference type="AlphaFoldDB" id="A0A143QEY9"/>
<dbReference type="InterPro" id="IPR036397">
    <property type="entry name" value="RNaseH_sf"/>
</dbReference>
<evidence type="ECO:0000259" key="1">
    <source>
        <dbReference type="PROSITE" id="PS50994"/>
    </source>
</evidence>
<dbReference type="PROSITE" id="PS50994">
    <property type="entry name" value="INTEGRASE"/>
    <property type="match status" value="1"/>
</dbReference>
<sequence length="165" mass="17975">MSGWAFTAFVVDVFARKIVGWKVASEMTTSLVDTAITNAIDSRKRSGVTALSNLIHHSGAGSQYTAIAFGQRLAQEGIAASIGTVGDSYDNALAESVNADYKNELVDNGPRFPGAAELSLATAQWVAFYNRERPHSYCHDLTPDHAEQLHYDRTRTLNPEEALTQ</sequence>
<dbReference type="GO" id="GO:0003676">
    <property type="term" value="F:nucleic acid binding"/>
    <property type="evidence" value="ECO:0007669"/>
    <property type="project" value="InterPro"/>
</dbReference>